<proteinExistence type="predicted"/>
<evidence type="ECO:0000259" key="11">
    <source>
        <dbReference type="PROSITE" id="PS50109"/>
    </source>
</evidence>
<feature type="domain" description="Histidine kinase" evidence="11">
    <location>
        <begin position="439"/>
        <end position="626"/>
    </location>
</feature>
<dbReference type="SMART" id="SM00387">
    <property type="entry name" value="HATPase_c"/>
    <property type="match status" value="1"/>
</dbReference>
<protein>
    <recommendedName>
        <fullName evidence="2">histidine kinase</fullName>
        <ecNumber evidence="2">2.7.13.3</ecNumber>
    </recommendedName>
</protein>
<dbReference type="CDD" id="cd16917">
    <property type="entry name" value="HATPase_UhpB-NarQ-NarX-like"/>
    <property type="match status" value="1"/>
</dbReference>
<evidence type="ECO:0000313" key="12">
    <source>
        <dbReference type="EMBL" id="GAA4448886.1"/>
    </source>
</evidence>
<keyword evidence="13" id="KW-1185">Reference proteome</keyword>
<keyword evidence="7" id="KW-0067">ATP-binding</keyword>
<evidence type="ECO:0000256" key="6">
    <source>
        <dbReference type="ARBA" id="ARBA00022777"/>
    </source>
</evidence>
<keyword evidence="5" id="KW-0547">Nucleotide-binding</keyword>
<organism evidence="12 13">
    <name type="scientific">Rurimicrobium arvi</name>
    <dbReference type="NCBI Taxonomy" id="2049916"/>
    <lineage>
        <taxon>Bacteria</taxon>
        <taxon>Pseudomonadati</taxon>
        <taxon>Bacteroidota</taxon>
        <taxon>Chitinophagia</taxon>
        <taxon>Chitinophagales</taxon>
        <taxon>Chitinophagaceae</taxon>
        <taxon>Rurimicrobium</taxon>
    </lineage>
</organism>
<keyword evidence="4" id="KW-0808">Transferase</keyword>
<name>A0ABP8MDH8_9BACT</name>
<dbReference type="Pfam" id="PF02518">
    <property type="entry name" value="HATPase_c"/>
    <property type="match status" value="1"/>
</dbReference>
<dbReference type="InterPro" id="IPR005467">
    <property type="entry name" value="His_kinase_dom"/>
</dbReference>
<dbReference type="Gene3D" id="3.30.565.10">
    <property type="entry name" value="Histidine kinase-like ATPase, C-terminal domain"/>
    <property type="match status" value="1"/>
</dbReference>
<keyword evidence="9" id="KW-0812">Transmembrane</keyword>
<dbReference type="InterPro" id="IPR050482">
    <property type="entry name" value="Sensor_HK_TwoCompSys"/>
</dbReference>
<evidence type="ECO:0000313" key="13">
    <source>
        <dbReference type="Proteomes" id="UP001501410"/>
    </source>
</evidence>
<reference evidence="13" key="1">
    <citation type="journal article" date="2019" name="Int. J. Syst. Evol. Microbiol.">
        <title>The Global Catalogue of Microorganisms (GCM) 10K type strain sequencing project: providing services to taxonomists for standard genome sequencing and annotation.</title>
        <authorList>
            <consortium name="The Broad Institute Genomics Platform"/>
            <consortium name="The Broad Institute Genome Sequencing Center for Infectious Disease"/>
            <person name="Wu L."/>
            <person name="Ma J."/>
        </authorList>
    </citation>
    <scope>NUCLEOTIDE SEQUENCE [LARGE SCALE GENOMIC DNA]</scope>
    <source>
        <strain evidence="13">JCM 31921</strain>
    </source>
</reference>
<evidence type="ECO:0000256" key="4">
    <source>
        <dbReference type="ARBA" id="ARBA00022679"/>
    </source>
</evidence>
<feature type="transmembrane region" description="Helical" evidence="9">
    <location>
        <begin position="383"/>
        <end position="403"/>
    </location>
</feature>
<dbReference type="PROSITE" id="PS50109">
    <property type="entry name" value="HIS_KIN"/>
    <property type="match status" value="1"/>
</dbReference>
<feature type="chain" id="PRO_5045513624" description="histidine kinase" evidence="10">
    <location>
        <begin position="21"/>
        <end position="626"/>
    </location>
</feature>
<evidence type="ECO:0000256" key="7">
    <source>
        <dbReference type="ARBA" id="ARBA00022840"/>
    </source>
</evidence>
<accession>A0ABP8MDH8</accession>
<dbReference type="SUPFAM" id="SSF48452">
    <property type="entry name" value="TPR-like"/>
    <property type="match status" value="1"/>
</dbReference>
<dbReference type="EC" id="2.7.13.3" evidence="2"/>
<evidence type="ECO:0000256" key="3">
    <source>
        <dbReference type="ARBA" id="ARBA00022553"/>
    </source>
</evidence>
<evidence type="ECO:0000256" key="10">
    <source>
        <dbReference type="SAM" id="SignalP"/>
    </source>
</evidence>
<dbReference type="InterPro" id="IPR036890">
    <property type="entry name" value="HATPase_C_sf"/>
</dbReference>
<comment type="caution">
    <text evidence="12">The sequence shown here is derived from an EMBL/GenBank/DDBJ whole genome shotgun (WGS) entry which is preliminary data.</text>
</comment>
<sequence length="626" mass="71318">MFRNYLLLFVLFIISVSARAQHAATVTDSAALFREKALACSRAGKPDSGIYYSMKVLPIFEQRQDLRQLCETEWILAGTYNMLKQYERSSVYCERGIEHAGACGDSLHLALLLLTKSANLTHPNQGHAPKEVLQLNKDAFRIFQLLKDTVRMAHALSNIGVYFAEAKDEKNFDSAIFYYNQSNEINLQYGRFQNAGVVYDNIARLLILQKRYREAIPYEMKAMDISGRTRDFEMLKKNYRKLITIYDYLDQTDSTEYYVGKYAAAVDSFFSGRLTSALSDAEAKYETQKKQNRIDALTKDNLIQLLKIRNQDLEIDTKEYLIRDQQLMLLNDSLQLANQTEYLQIQEQTNTLQQEQLRRLKQEAMIRDLELSNRKLEVNRKNLVIGLMSLSLFALGATAYLYYRWLRRRKETQLQDAIAAEQKRATSALFEGEQKERIRIARDLHDSIGQLLSAVKMQLSAIPSGKEHYRTSLLLLDKTISEVRSISHNLIPEELSFGLIKAVQELCSQLEEAGQLSVVFSYSHGQLKMDGHKHAALSLYRIIQEVTGNMIRHAAASELKLSITETADETTVIISDNGKGFDIASLQHTSGIGWKNIRARVSLLNGNFTLQSGPAGTLVNIHIPHE</sequence>
<evidence type="ECO:0000256" key="5">
    <source>
        <dbReference type="ARBA" id="ARBA00022741"/>
    </source>
</evidence>
<dbReference type="SUPFAM" id="SSF55874">
    <property type="entry name" value="ATPase domain of HSP90 chaperone/DNA topoisomerase II/histidine kinase"/>
    <property type="match status" value="1"/>
</dbReference>
<keyword evidence="8" id="KW-0902">Two-component regulatory system</keyword>
<evidence type="ECO:0000256" key="8">
    <source>
        <dbReference type="ARBA" id="ARBA00023012"/>
    </source>
</evidence>
<dbReference type="EMBL" id="BAABEZ010000001">
    <property type="protein sequence ID" value="GAA4448886.1"/>
    <property type="molecule type" value="Genomic_DNA"/>
</dbReference>
<dbReference type="InterPro" id="IPR011712">
    <property type="entry name" value="Sig_transdc_His_kin_sub3_dim/P"/>
</dbReference>
<keyword evidence="10" id="KW-0732">Signal</keyword>
<evidence type="ECO:0000256" key="2">
    <source>
        <dbReference type="ARBA" id="ARBA00012438"/>
    </source>
</evidence>
<dbReference type="Proteomes" id="UP001501410">
    <property type="component" value="Unassembled WGS sequence"/>
</dbReference>
<comment type="catalytic activity">
    <reaction evidence="1">
        <text>ATP + protein L-histidine = ADP + protein N-phospho-L-histidine.</text>
        <dbReference type="EC" id="2.7.13.3"/>
    </reaction>
</comment>
<dbReference type="InterPro" id="IPR003594">
    <property type="entry name" value="HATPase_dom"/>
</dbReference>
<evidence type="ECO:0000256" key="9">
    <source>
        <dbReference type="SAM" id="Phobius"/>
    </source>
</evidence>
<dbReference type="InterPro" id="IPR011990">
    <property type="entry name" value="TPR-like_helical_dom_sf"/>
</dbReference>
<evidence type="ECO:0000256" key="1">
    <source>
        <dbReference type="ARBA" id="ARBA00000085"/>
    </source>
</evidence>
<feature type="signal peptide" evidence="10">
    <location>
        <begin position="1"/>
        <end position="20"/>
    </location>
</feature>
<dbReference type="Gene3D" id="1.25.40.10">
    <property type="entry name" value="Tetratricopeptide repeat domain"/>
    <property type="match status" value="1"/>
</dbReference>
<keyword evidence="6" id="KW-0418">Kinase</keyword>
<keyword evidence="9" id="KW-1133">Transmembrane helix</keyword>
<dbReference type="PANTHER" id="PTHR24421">
    <property type="entry name" value="NITRATE/NITRITE SENSOR PROTEIN NARX-RELATED"/>
    <property type="match status" value="1"/>
</dbReference>
<dbReference type="PANTHER" id="PTHR24421:SF10">
    <property type="entry name" value="NITRATE_NITRITE SENSOR PROTEIN NARQ"/>
    <property type="match status" value="1"/>
</dbReference>
<dbReference type="Pfam" id="PF07730">
    <property type="entry name" value="HisKA_3"/>
    <property type="match status" value="1"/>
</dbReference>
<dbReference type="Gene3D" id="1.20.5.1930">
    <property type="match status" value="1"/>
</dbReference>
<gene>
    <name evidence="12" type="ORF">GCM10023092_02160</name>
</gene>
<keyword evidence="3" id="KW-0597">Phosphoprotein</keyword>
<dbReference type="RefSeq" id="WP_344821799.1">
    <property type="nucleotide sequence ID" value="NZ_BAABEZ010000001.1"/>
</dbReference>
<keyword evidence="9" id="KW-0472">Membrane</keyword>